<accession>A0A6A6H4H5</accession>
<evidence type="ECO:0000313" key="1">
    <source>
        <dbReference type="EMBL" id="KAF2232779.1"/>
    </source>
</evidence>
<organism evidence="1 2">
    <name type="scientific">Viridothelium virens</name>
    <name type="common">Speckled blister lichen</name>
    <name type="synonym">Trypethelium virens</name>
    <dbReference type="NCBI Taxonomy" id="1048519"/>
    <lineage>
        <taxon>Eukaryota</taxon>
        <taxon>Fungi</taxon>
        <taxon>Dikarya</taxon>
        <taxon>Ascomycota</taxon>
        <taxon>Pezizomycotina</taxon>
        <taxon>Dothideomycetes</taxon>
        <taxon>Dothideomycetes incertae sedis</taxon>
        <taxon>Trypetheliales</taxon>
        <taxon>Trypetheliaceae</taxon>
        <taxon>Viridothelium</taxon>
    </lineage>
</organism>
<sequence>MAGTVILTDANGSAGLHASEHLLKAYLELAAVFIFRLSSAAGIDMVELAVNKAYDGERGCFILLKKDESEQTVCDEEMQQKIGVQTAKWAKITKDNTALKGL</sequence>
<protein>
    <submittedName>
        <fullName evidence="1">Uncharacterized protein</fullName>
    </submittedName>
</protein>
<name>A0A6A6H4H5_VIRVR</name>
<evidence type="ECO:0000313" key="2">
    <source>
        <dbReference type="Proteomes" id="UP000800092"/>
    </source>
</evidence>
<dbReference type="AlphaFoldDB" id="A0A6A6H4H5"/>
<dbReference type="EMBL" id="ML991812">
    <property type="protein sequence ID" value="KAF2232779.1"/>
    <property type="molecule type" value="Genomic_DNA"/>
</dbReference>
<keyword evidence="2" id="KW-1185">Reference proteome</keyword>
<reference evidence="1" key="1">
    <citation type="journal article" date="2020" name="Stud. Mycol.">
        <title>101 Dothideomycetes genomes: a test case for predicting lifestyles and emergence of pathogens.</title>
        <authorList>
            <person name="Haridas S."/>
            <person name="Albert R."/>
            <person name="Binder M."/>
            <person name="Bloem J."/>
            <person name="Labutti K."/>
            <person name="Salamov A."/>
            <person name="Andreopoulos B."/>
            <person name="Baker S."/>
            <person name="Barry K."/>
            <person name="Bills G."/>
            <person name="Bluhm B."/>
            <person name="Cannon C."/>
            <person name="Castanera R."/>
            <person name="Culley D."/>
            <person name="Daum C."/>
            <person name="Ezra D."/>
            <person name="Gonzalez J."/>
            <person name="Henrissat B."/>
            <person name="Kuo A."/>
            <person name="Liang C."/>
            <person name="Lipzen A."/>
            <person name="Lutzoni F."/>
            <person name="Magnuson J."/>
            <person name="Mondo S."/>
            <person name="Nolan M."/>
            <person name="Ohm R."/>
            <person name="Pangilinan J."/>
            <person name="Park H.-J."/>
            <person name="Ramirez L."/>
            <person name="Alfaro M."/>
            <person name="Sun H."/>
            <person name="Tritt A."/>
            <person name="Yoshinaga Y."/>
            <person name="Zwiers L.-H."/>
            <person name="Turgeon B."/>
            <person name="Goodwin S."/>
            <person name="Spatafora J."/>
            <person name="Crous P."/>
            <person name="Grigoriev I."/>
        </authorList>
    </citation>
    <scope>NUCLEOTIDE SEQUENCE</scope>
    <source>
        <strain evidence="1">Tuck. ex Michener</strain>
    </source>
</reference>
<dbReference type="Proteomes" id="UP000800092">
    <property type="component" value="Unassembled WGS sequence"/>
</dbReference>
<gene>
    <name evidence="1" type="ORF">EV356DRAFT_534296</name>
</gene>
<proteinExistence type="predicted"/>